<organism evidence="5 6">
    <name type="scientific">endosymbiont of Riftia pachyptila</name>
    <name type="common">vent Ph05</name>
    <dbReference type="NCBI Taxonomy" id="1048808"/>
    <lineage>
        <taxon>Bacteria</taxon>
        <taxon>Pseudomonadati</taxon>
        <taxon>Pseudomonadota</taxon>
        <taxon>Gammaproteobacteria</taxon>
        <taxon>sulfur-oxidizing symbionts</taxon>
    </lineage>
</organism>
<dbReference type="RefSeq" id="WP_005960872.1">
    <property type="nucleotide sequence ID" value="NZ_AFOC01000029.1"/>
</dbReference>
<keyword evidence="3" id="KW-0804">Transcription</keyword>
<dbReference type="AlphaFoldDB" id="G2DCG1"/>
<dbReference type="Pfam" id="PF12833">
    <property type="entry name" value="HTH_18"/>
    <property type="match status" value="1"/>
</dbReference>
<evidence type="ECO:0000259" key="4">
    <source>
        <dbReference type="PROSITE" id="PS01124"/>
    </source>
</evidence>
<dbReference type="EMBL" id="AFOC01000029">
    <property type="protein sequence ID" value="EGV51682.1"/>
    <property type="molecule type" value="Genomic_DNA"/>
</dbReference>
<dbReference type="Proteomes" id="UP000004491">
    <property type="component" value="Unassembled WGS sequence"/>
</dbReference>
<evidence type="ECO:0000256" key="2">
    <source>
        <dbReference type="ARBA" id="ARBA00023125"/>
    </source>
</evidence>
<proteinExistence type="predicted"/>
<dbReference type="GO" id="GO:0003700">
    <property type="term" value="F:DNA-binding transcription factor activity"/>
    <property type="evidence" value="ECO:0007669"/>
    <property type="project" value="InterPro"/>
</dbReference>
<dbReference type="PROSITE" id="PS01124">
    <property type="entry name" value="HTH_ARAC_FAMILY_2"/>
    <property type="match status" value="1"/>
</dbReference>
<dbReference type="PRINTS" id="PR00032">
    <property type="entry name" value="HTHARAC"/>
</dbReference>
<dbReference type="PANTHER" id="PTHR43280:SF32">
    <property type="entry name" value="TRANSCRIPTIONAL REGULATORY PROTEIN"/>
    <property type="match status" value="1"/>
</dbReference>
<comment type="caution">
    <text evidence="5">The sequence shown here is derived from an EMBL/GenBank/DDBJ whole genome shotgun (WGS) entry which is preliminary data.</text>
</comment>
<evidence type="ECO:0000256" key="1">
    <source>
        <dbReference type="ARBA" id="ARBA00023015"/>
    </source>
</evidence>
<accession>G2DCG1</accession>
<evidence type="ECO:0000313" key="6">
    <source>
        <dbReference type="Proteomes" id="UP000004491"/>
    </source>
</evidence>
<dbReference type="GO" id="GO:0043565">
    <property type="term" value="F:sequence-specific DNA binding"/>
    <property type="evidence" value="ECO:0007669"/>
    <property type="project" value="InterPro"/>
</dbReference>
<keyword evidence="2" id="KW-0238">DNA-binding</keyword>
<dbReference type="InterPro" id="IPR009057">
    <property type="entry name" value="Homeodomain-like_sf"/>
</dbReference>
<feature type="domain" description="HTH araC/xylS-type" evidence="4">
    <location>
        <begin position="162"/>
        <end position="260"/>
    </location>
</feature>
<keyword evidence="1" id="KW-0805">Transcription regulation</keyword>
<dbReference type="SUPFAM" id="SSF46689">
    <property type="entry name" value="Homeodomain-like"/>
    <property type="match status" value="1"/>
</dbReference>
<sequence>MQCLKFESKNDLLEQIGSEEALPGSLLFIQSGQGTISINHQQLSINASNLFSLPLFAKIALPQATEAFSGWLLKFNNSERKKLLVHSFPLFCPFTGIVQLNLSAENFNKFSFYLSELVQHQQQASLADKQLSRMLSVLIIKYLDLFIDGENSISQLTDPLLKRFVDSVGRGFRNNHNVEYYADQIGTTTKTLNRRLKETLGITPKDIINYRINSEAMRIFASNDTSVKEIAYQLGFNSPDYFHNFFKRLNKITPSNYKKQLTYAISDL</sequence>
<protein>
    <submittedName>
        <fullName evidence="5">Putative transcriptional regulator</fullName>
    </submittedName>
</protein>
<dbReference type="InterPro" id="IPR018060">
    <property type="entry name" value="HTH_AraC"/>
</dbReference>
<evidence type="ECO:0000256" key="3">
    <source>
        <dbReference type="ARBA" id="ARBA00023163"/>
    </source>
</evidence>
<dbReference type="SMART" id="SM00342">
    <property type="entry name" value="HTH_ARAC"/>
    <property type="match status" value="1"/>
</dbReference>
<dbReference type="InterPro" id="IPR020449">
    <property type="entry name" value="Tscrpt_reg_AraC-type_HTH"/>
</dbReference>
<evidence type="ECO:0000313" key="5">
    <source>
        <dbReference type="EMBL" id="EGV51682.1"/>
    </source>
</evidence>
<reference evidence="5" key="1">
    <citation type="journal article" date="2011" name="ISME J.">
        <title>The endosymbionts of the deep-sea tubeworms Riftia pachyptila and Tevnia jerichonana share an identical physiology as revealed by proteogenomic analyses.</title>
        <authorList>
            <person name="Gardebrecht A."/>
            <person name="Markert S."/>
            <person name="Felbeck H."/>
            <person name="Thuermer A."/>
            <person name="Albrecht D."/>
            <person name="Wollherr A."/>
            <person name="Kabisch J."/>
            <person name="Lehmann R."/>
            <person name="Daniel R."/>
            <person name="Liesegang H."/>
            <person name="Hecker M."/>
            <person name="Sievert S.M."/>
            <person name="Schweder T."/>
        </authorList>
    </citation>
    <scope>NUCLEOTIDE SEQUENCE [LARGE SCALE GENOMIC DNA]</scope>
</reference>
<dbReference type="PANTHER" id="PTHR43280">
    <property type="entry name" value="ARAC-FAMILY TRANSCRIPTIONAL REGULATOR"/>
    <property type="match status" value="1"/>
</dbReference>
<keyword evidence="6" id="KW-1185">Reference proteome</keyword>
<gene>
    <name evidence="5" type="ORF">Rifp1Sym_bb00130</name>
</gene>
<dbReference type="Gene3D" id="1.10.10.60">
    <property type="entry name" value="Homeodomain-like"/>
    <property type="match status" value="1"/>
</dbReference>
<name>G2DCG1_9GAMM</name>